<proteinExistence type="predicted"/>
<dbReference type="AlphaFoldDB" id="A0A5E4MZ42"/>
<dbReference type="EMBL" id="CABPRJ010001451">
    <property type="protein sequence ID" value="VVC37633.1"/>
    <property type="molecule type" value="Genomic_DNA"/>
</dbReference>
<keyword evidence="1" id="KW-0175">Coiled coil</keyword>
<accession>A0A5E4MZ42</accession>
<protein>
    <submittedName>
        <fullName evidence="2">Uncharacterized protein</fullName>
    </submittedName>
</protein>
<feature type="coiled-coil region" evidence="1">
    <location>
        <begin position="80"/>
        <end position="138"/>
    </location>
</feature>
<keyword evidence="3" id="KW-1185">Reference proteome</keyword>
<reference evidence="2 3" key="1">
    <citation type="submission" date="2019-08" db="EMBL/GenBank/DDBJ databases">
        <authorList>
            <person name="Alioto T."/>
            <person name="Alioto T."/>
            <person name="Gomez Garrido J."/>
        </authorList>
    </citation>
    <scope>NUCLEOTIDE SEQUENCE [LARGE SCALE GENOMIC DNA]</scope>
</reference>
<sequence>MRNIEIEANVMEITPEFEIEMNNFKLQTRQLDKSLHNQYGLIKKFQDDFRNNELNVLRELDKSTTKIFNFMNIFETYIQYNTIMAKNNEIKQKNASLECELFQKQYELEKKKEKKVKAEKEENQLKAQLDTLKQSIRQQAAYNKVLGHKYNNELNKKNQIHKPI</sequence>
<evidence type="ECO:0000256" key="1">
    <source>
        <dbReference type="SAM" id="Coils"/>
    </source>
</evidence>
<organism evidence="2 3">
    <name type="scientific">Cinara cedri</name>
    <dbReference type="NCBI Taxonomy" id="506608"/>
    <lineage>
        <taxon>Eukaryota</taxon>
        <taxon>Metazoa</taxon>
        <taxon>Ecdysozoa</taxon>
        <taxon>Arthropoda</taxon>
        <taxon>Hexapoda</taxon>
        <taxon>Insecta</taxon>
        <taxon>Pterygota</taxon>
        <taxon>Neoptera</taxon>
        <taxon>Paraneoptera</taxon>
        <taxon>Hemiptera</taxon>
        <taxon>Sternorrhyncha</taxon>
        <taxon>Aphidomorpha</taxon>
        <taxon>Aphidoidea</taxon>
        <taxon>Aphididae</taxon>
        <taxon>Lachninae</taxon>
        <taxon>Cinara</taxon>
    </lineage>
</organism>
<evidence type="ECO:0000313" key="3">
    <source>
        <dbReference type="Proteomes" id="UP000325440"/>
    </source>
</evidence>
<name>A0A5E4MZ42_9HEMI</name>
<evidence type="ECO:0000313" key="2">
    <source>
        <dbReference type="EMBL" id="VVC37633.1"/>
    </source>
</evidence>
<gene>
    <name evidence="2" type="ORF">CINCED_3A021144</name>
</gene>
<dbReference type="Proteomes" id="UP000325440">
    <property type="component" value="Unassembled WGS sequence"/>
</dbReference>
<dbReference type="OrthoDB" id="6599902at2759"/>